<reference evidence="1" key="1">
    <citation type="submission" date="2015-12" db="EMBL/GenBank/DDBJ databases">
        <title>Gene expression during late stages of embryo sac development: a critical building block for successful pollen-pistil interactions.</title>
        <authorList>
            <person name="Liu Y."/>
            <person name="Joly V."/>
            <person name="Sabar M."/>
            <person name="Matton D.P."/>
        </authorList>
    </citation>
    <scope>NUCLEOTIDE SEQUENCE</scope>
</reference>
<dbReference type="AlphaFoldDB" id="A0A0V0GSJ4"/>
<dbReference type="EMBL" id="GEDG01032776">
    <property type="protein sequence ID" value="JAP10633.1"/>
    <property type="molecule type" value="Transcribed_RNA"/>
</dbReference>
<accession>A0A0V0GSJ4</accession>
<feature type="non-terminal residue" evidence="1">
    <location>
        <position position="88"/>
    </location>
</feature>
<sequence length="88" mass="10361">MDLITYTWLCNICKCFQFGSELTYVAQTLQIYCQICVRSSKKCTIFEKLNTHLSIFSKSPETTKSLRKPPSTKQFCFLEELQYPKKFL</sequence>
<name>A0A0V0GSJ4_SOLCH</name>
<proteinExistence type="predicted"/>
<organism evidence="1">
    <name type="scientific">Solanum chacoense</name>
    <name type="common">Chaco potato</name>
    <dbReference type="NCBI Taxonomy" id="4108"/>
    <lineage>
        <taxon>Eukaryota</taxon>
        <taxon>Viridiplantae</taxon>
        <taxon>Streptophyta</taxon>
        <taxon>Embryophyta</taxon>
        <taxon>Tracheophyta</taxon>
        <taxon>Spermatophyta</taxon>
        <taxon>Magnoliopsida</taxon>
        <taxon>eudicotyledons</taxon>
        <taxon>Gunneridae</taxon>
        <taxon>Pentapetalae</taxon>
        <taxon>asterids</taxon>
        <taxon>lamiids</taxon>
        <taxon>Solanales</taxon>
        <taxon>Solanaceae</taxon>
        <taxon>Solanoideae</taxon>
        <taxon>Solaneae</taxon>
        <taxon>Solanum</taxon>
    </lineage>
</organism>
<evidence type="ECO:0000313" key="1">
    <source>
        <dbReference type="EMBL" id="JAP10633.1"/>
    </source>
</evidence>
<protein>
    <submittedName>
        <fullName evidence="1">Putative ovule protein</fullName>
    </submittedName>
</protein>